<dbReference type="GO" id="GO:0003700">
    <property type="term" value="F:DNA-binding transcription factor activity"/>
    <property type="evidence" value="ECO:0007669"/>
    <property type="project" value="InterPro"/>
</dbReference>
<sequence length="319" mass="37135">MKATNIEKQYYGNQVIVSTKEEDCIIYKLEDESGSAILTRYEVFPGIALVYNDVHKQDISIDSKDDIYHIFEINHCREGRIEFETAGGEYIYIKKGDIAVNTKDGVRNYSYFPLSHYHGVTIEIDFGVVEAEIPDVMKFIHIDLKKVKEKFVTNQHCYVFRENDHFEHLFAELYAIPEKIRKSYYQIKVMEILLFMSVLDVKSESVKNRYYNKKQVAIIKEIHNYMIKNIDKKLTINQLSEQYEMSATNVKKYFTEVYGNSIYAYLKEYRIQQAAKMLKSTTDDIAVIAGNVGYDNASKFASSFKSVMGITPNEFRKSV</sequence>
<dbReference type="PRINTS" id="PR00032">
    <property type="entry name" value="HTHARAC"/>
</dbReference>
<evidence type="ECO:0000256" key="1">
    <source>
        <dbReference type="ARBA" id="ARBA00023015"/>
    </source>
</evidence>
<name>A0AB73TAT9_9FIRM</name>
<feature type="domain" description="HTH araC/xylS-type" evidence="4">
    <location>
        <begin position="220"/>
        <end position="318"/>
    </location>
</feature>
<dbReference type="SUPFAM" id="SSF46689">
    <property type="entry name" value="Homeodomain-like"/>
    <property type="match status" value="1"/>
</dbReference>
<dbReference type="PANTHER" id="PTHR47893:SF1">
    <property type="entry name" value="REGULATORY PROTEIN PCHR"/>
    <property type="match status" value="1"/>
</dbReference>
<evidence type="ECO:0000259" key="4">
    <source>
        <dbReference type="PROSITE" id="PS01124"/>
    </source>
</evidence>
<dbReference type="Gene3D" id="1.10.10.60">
    <property type="entry name" value="Homeodomain-like"/>
    <property type="match status" value="2"/>
</dbReference>
<dbReference type="SMART" id="SM00342">
    <property type="entry name" value="HTH_ARAC"/>
    <property type="match status" value="1"/>
</dbReference>
<keyword evidence="6" id="KW-1185">Reference proteome</keyword>
<dbReference type="EMBL" id="QGGY01000001">
    <property type="protein sequence ID" value="PWJ79311.1"/>
    <property type="molecule type" value="Genomic_DNA"/>
</dbReference>
<keyword evidence="3" id="KW-0804">Transcription</keyword>
<organism evidence="5 6">
    <name type="scientific">Murimonas intestini</name>
    <dbReference type="NCBI Taxonomy" id="1337051"/>
    <lineage>
        <taxon>Bacteria</taxon>
        <taxon>Bacillati</taxon>
        <taxon>Bacillota</taxon>
        <taxon>Clostridia</taxon>
        <taxon>Lachnospirales</taxon>
        <taxon>Lachnospiraceae</taxon>
        <taxon>Murimonas</taxon>
    </lineage>
</organism>
<evidence type="ECO:0000256" key="2">
    <source>
        <dbReference type="ARBA" id="ARBA00023125"/>
    </source>
</evidence>
<dbReference type="InterPro" id="IPR053142">
    <property type="entry name" value="PchR_regulatory_protein"/>
</dbReference>
<keyword evidence="1" id="KW-0805">Transcription regulation</keyword>
<keyword evidence="2" id="KW-0238">DNA-binding</keyword>
<reference evidence="5 6" key="1">
    <citation type="submission" date="2018-05" db="EMBL/GenBank/DDBJ databases">
        <authorList>
            <person name="Goeker M."/>
            <person name="Huntemann M."/>
            <person name="Clum A."/>
            <person name="Pillay M."/>
            <person name="Palaniappan K."/>
            <person name="Varghese N."/>
            <person name="Mikhailova N."/>
            <person name="Stamatis D."/>
            <person name="Reddy T."/>
            <person name="Daum C."/>
            <person name="Shapiro N."/>
            <person name="Ivanova N."/>
            <person name="Kyrpides N."/>
            <person name="Woyke T."/>
        </authorList>
    </citation>
    <scope>NUCLEOTIDE SEQUENCE [LARGE SCALE GENOMIC DNA]</scope>
    <source>
        <strain evidence="5 6">DSM 26524</strain>
    </source>
</reference>
<dbReference type="RefSeq" id="WP_109624704.1">
    <property type="nucleotide sequence ID" value="NZ_CABJAT010000001.1"/>
</dbReference>
<dbReference type="InterPro" id="IPR020449">
    <property type="entry name" value="Tscrpt_reg_AraC-type_HTH"/>
</dbReference>
<dbReference type="GO" id="GO:0043565">
    <property type="term" value="F:sequence-specific DNA binding"/>
    <property type="evidence" value="ECO:0007669"/>
    <property type="project" value="InterPro"/>
</dbReference>
<dbReference type="AlphaFoldDB" id="A0AB73TAT9"/>
<dbReference type="InterPro" id="IPR018060">
    <property type="entry name" value="HTH_AraC"/>
</dbReference>
<dbReference type="InterPro" id="IPR009057">
    <property type="entry name" value="Homeodomain-like_sf"/>
</dbReference>
<dbReference type="Proteomes" id="UP000245412">
    <property type="component" value="Unassembled WGS sequence"/>
</dbReference>
<dbReference type="PROSITE" id="PS01124">
    <property type="entry name" value="HTH_ARAC_FAMILY_2"/>
    <property type="match status" value="1"/>
</dbReference>
<evidence type="ECO:0000313" key="5">
    <source>
        <dbReference type="EMBL" id="PWJ79311.1"/>
    </source>
</evidence>
<gene>
    <name evidence="5" type="ORF">C7383_101692</name>
</gene>
<evidence type="ECO:0000256" key="3">
    <source>
        <dbReference type="ARBA" id="ARBA00023163"/>
    </source>
</evidence>
<accession>A0AB73TAT9</accession>
<protein>
    <submittedName>
        <fullName evidence="5">AraC family transcriptional regulator</fullName>
    </submittedName>
</protein>
<dbReference type="Pfam" id="PF12833">
    <property type="entry name" value="HTH_18"/>
    <property type="match status" value="1"/>
</dbReference>
<proteinExistence type="predicted"/>
<evidence type="ECO:0000313" key="6">
    <source>
        <dbReference type="Proteomes" id="UP000245412"/>
    </source>
</evidence>
<comment type="caution">
    <text evidence="5">The sequence shown here is derived from an EMBL/GenBank/DDBJ whole genome shotgun (WGS) entry which is preliminary data.</text>
</comment>
<dbReference type="PANTHER" id="PTHR47893">
    <property type="entry name" value="REGULATORY PROTEIN PCHR"/>
    <property type="match status" value="1"/>
</dbReference>